<reference evidence="1 2" key="1">
    <citation type="journal article" date="2013" name="Genome Announc.">
        <title>Genome Sequence of Campylobacter showae UNSWCD, Isolated from a Patient with Crohn's Disease.</title>
        <authorList>
            <person name="Tay A.P."/>
            <person name="Kaakoush N.O."/>
            <person name="Deshpande N.P."/>
            <person name="Chen Z."/>
            <person name="Mitchell H."/>
            <person name="Wilkins M.R."/>
        </authorList>
    </citation>
    <scope>NUCLEOTIDE SEQUENCE [LARGE SCALE GENOMIC DNA]</scope>
    <source>
        <strain evidence="1 2">CSUNSWCD</strain>
    </source>
</reference>
<comment type="caution">
    <text evidence="1">The sequence shown here is derived from an EMBL/GenBank/DDBJ whole genome shotgun (WGS) entry which is preliminary data.</text>
</comment>
<name>M5INP3_9BACT</name>
<dbReference type="OrthoDB" id="5354218at2"/>
<gene>
    <name evidence="1" type="ORF">CSUNSWCD_1490</name>
</gene>
<dbReference type="PATRIC" id="fig|1244083.3.peg.2472"/>
<protein>
    <submittedName>
        <fullName evidence="1">Uncharacterized protein</fullName>
    </submittedName>
</protein>
<organism evidence="1 2">
    <name type="scientific">Campylobacter showae CSUNSWCD</name>
    <dbReference type="NCBI Taxonomy" id="1244083"/>
    <lineage>
        <taxon>Bacteria</taxon>
        <taxon>Pseudomonadati</taxon>
        <taxon>Campylobacterota</taxon>
        <taxon>Epsilonproteobacteria</taxon>
        <taxon>Campylobacterales</taxon>
        <taxon>Campylobacteraceae</taxon>
        <taxon>Campylobacter</taxon>
    </lineage>
</organism>
<dbReference type="RefSeq" id="WP_009497305.1">
    <property type="nucleotide sequence ID" value="NZ_AMZQ01000021.1"/>
</dbReference>
<evidence type="ECO:0000313" key="1">
    <source>
        <dbReference type="EMBL" id="EKU10126.1"/>
    </source>
</evidence>
<dbReference type="Proteomes" id="UP000011939">
    <property type="component" value="Unassembled WGS sequence"/>
</dbReference>
<dbReference type="AlphaFoldDB" id="M5INP3"/>
<evidence type="ECO:0000313" key="2">
    <source>
        <dbReference type="Proteomes" id="UP000011939"/>
    </source>
</evidence>
<accession>M5INP3</accession>
<dbReference type="EMBL" id="AMZQ01000021">
    <property type="protein sequence ID" value="EKU10126.1"/>
    <property type="molecule type" value="Genomic_DNA"/>
</dbReference>
<proteinExistence type="predicted"/>
<sequence>MSEILQRKASLKSSNDETKTLNFVIVSSDNACTRFDWASGRYYTETLDVKGAQFGELKTMFKDHNPSVDNAIARVENVREENGELVCECVFASDEDSQKIYRKYADGVLSDVSIGYSVKDFKKTKGDKIDDVLVTKFNILELSAVWKGADKGAKKREDERVAEISAYQKAKARSLNLKLKELQL</sequence>
<dbReference type="STRING" id="1244083.CSUNSWCD_1490"/>
<dbReference type="eggNOG" id="ENOG5030IPD">
    <property type="taxonomic scope" value="Bacteria"/>
</dbReference>